<gene>
    <name evidence="4" type="ORF">EDD33_1341</name>
</gene>
<dbReference type="GO" id="GO:0016020">
    <property type="term" value="C:membrane"/>
    <property type="evidence" value="ECO:0007669"/>
    <property type="project" value="InterPro"/>
</dbReference>
<proteinExistence type="inferred from homology"/>
<dbReference type="InterPro" id="IPR048254">
    <property type="entry name" value="CDP_ALCOHOL_P_TRANSF_CS"/>
</dbReference>
<evidence type="ECO:0000313" key="4">
    <source>
        <dbReference type="EMBL" id="ROR90501.1"/>
    </source>
</evidence>
<organism evidence="4 5">
    <name type="scientific">Nocardioides aurantiacus</name>
    <dbReference type="NCBI Taxonomy" id="86796"/>
    <lineage>
        <taxon>Bacteria</taxon>
        <taxon>Bacillati</taxon>
        <taxon>Actinomycetota</taxon>
        <taxon>Actinomycetes</taxon>
        <taxon>Propionibacteriales</taxon>
        <taxon>Nocardioidaceae</taxon>
        <taxon>Nocardioides</taxon>
    </lineage>
</organism>
<dbReference type="PROSITE" id="PS00379">
    <property type="entry name" value="CDP_ALCOHOL_P_TRANSF"/>
    <property type="match status" value="1"/>
</dbReference>
<evidence type="ECO:0000313" key="5">
    <source>
        <dbReference type="Proteomes" id="UP000281738"/>
    </source>
</evidence>
<feature type="transmembrane region" description="Helical" evidence="3">
    <location>
        <begin position="144"/>
        <end position="163"/>
    </location>
</feature>
<reference evidence="4 5" key="1">
    <citation type="submission" date="2018-11" db="EMBL/GenBank/DDBJ databases">
        <title>Sequencing the genomes of 1000 actinobacteria strains.</title>
        <authorList>
            <person name="Klenk H.-P."/>
        </authorList>
    </citation>
    <scope>NUCLEOTIDE SEQUENCE [LARGE SCALE GENOMIC DNA]</scope>
    <source>
        <strain evidence="4 5">DSM 12652</strain>
    </source>
</reference>
<dbReference type="AlphaFoldDB" id="A0A3N2CSI2"/>
<feature type="transmembrane region" description="Helical" evidence="3">
    <location>
        <begin position="49"/>
        <end position="66"/>
    </location>
</feature>
<dbReference type="Gene3D" id="1.20.120.1760">
    <property type="match status" value="1"/>
</dbReference>
<evidence type="ECO:0000256" key="3">
    <source>
        <dbReference type="SAM" id="Phobius"/>
    </source>
</evidence>
<dbReference type="InterPro" id="IPR043130">
    <property type="entry name" value="CDP-OH_PTrfase_TM_dom"/>
</dbReference>
<comment type="similarity">
    <text evidence="2">Belongs to the CDP-alcohol phosphatidyltransferase class-I family.</text>
</comment>
<keyword evidence="3" id="KW-0472">Membrane</keyword>
<name>A0A3N2CSI2_9ACTN</name>
<keyword evidence="3" id="KW-0812">Transmembrane</keyword>
<dbReference type="EMBL" id="RKHO01000001">
    <property type="protein sequence ID" value="ROR90501.1"/>
    <property type="molecule type" value="Genomic_DNA"/>
</dbReference>
<sequence>MTAYRDAVSALGARQKSQRGVSLYSRFVNRPLGRLVAAAAHTLGLSPNLVSLLSAVVTLAGVAVLALVPPTWWSGVLVWQLLAWGFVLDSADGQVARLQSRSSPGGEWLDHVIDAGKMVVVHAGVLVGWYRFTDLSDGLLLVPLFFQLVAVVMFAGLTIVALLKRVAGVTRSEGQGGPSWVRAVGLLPADYGIQTLFFVLWGAVGVFAAAYTLLAVVNAVLLVLLSAKWWGELRALAGPQG</sequence>
<keyword evidence="1 2" id="KW-0808">Transferase</keyword>
<evidence type="ECO:0000256" key="2">
    <source>
        <dbReference type="RuleBase" id="RU003750"/>
    </source>
</evidence>
<keyword evidence="5" id="KW-1185">Reference proteome</keyword>
<dbReference type="RefSeq" id="WP_123389643.1">
    <property type="nucleotide sequence ID" value="NZ_RKHO01000001.1"/>
</dbReference>
<evidence type="ECO:0000256" key="1">
    <source>
        <dbReference type="ARBA" id="ARBA00022679"/>
    </source>
</evidence>
<dbReference type="Proteomes" id="UP000281738">
    <property type="component" value="Unassembled WGS sequence"/>
</dbReference>
<comment type="caution">
    <text evidence="4">The sequence shown here is derived from an EMBL/GenBank/DDBJ whole genome shotgun (WGS) entry which is preliminary data.</text>
</comment>
<dbReference type="InterPro" id="IPR000462">
    <property type="entry name" value="CDP-OH_P_trans"/>
</dbReference>
<dbReference type="GO" id="GO:0008654">
    <property type="term" value="P:phospholipid biosynthetic process"/>
    <property type="evidence" value="ECO:0007669"/>
    <property type="project" value="InterPro"/>
</dbReference>
<dbReference type="Pfam" id="PF01066">
    <property type="entry name" value="CDP-OH_P_transf"/>
    <property type="match status" value="1"/>
</dbReference>
<keyword evidence="3" id="KW-1133">Transmembrane helix</keyword>
<dbReference type="OrthoDB" id="7390033at2"/>
<dbReference type="GO" id="GO:0016780">
    <property type="term" value="F:phosphotransferase activity, for other substituted phosphate groups"/>
    <property type="evidence" value="ECO:0007669"/>
    <property type="project" value="InterPro"/>
</dbReference>
<protein>
    <submittedName>
        <fullName evidence="4">Phosphatidylglycerophosphate synthase</fullName>
    </submittedName>
</protein>
<accession>A0A3N2CSI2</accession>
<feature type="transmembrane region" description="Helical" evidence="3">
    <location>
        <begin position="196"/>
        <end position="225"/>
    </location>
</feature>